<sequence length="205" mass="23631">MRREQGEQDEEYKALETSTNEKTATRDHEDNEDGIQETRETPLVLILGENYLGLRHIYLLNSIYSIWPLLQLSVALVAAAKLEWFCLVGLSLGTNDADDPETFTKGLVLPSQLPLNRRLHLMWIWLFLYYLPASFAYQLLVLDNFPQIKPKVFAEVLLMQEEESKAILEDIYCRRRPRQLHALIGLIALAVYTLAIAVMLSRKKV</sequence>
<organism evidence="3 4">
    <name type="scientific">Protopolystoma xenopodis</name>
    <dbReference type="NCBI Taxonomy" id="117903"/>
    <lineage>
        <taxon>Eukaryota</taxon>
        <taxon>Metazoa</taxon>
        <taxon>Spiralia</taxon>
        <taxon>Lophotrochozoa</taxon>
        <taxon>Platyhelminthes</taxon>
        <taxon>Monogenea</taxon>
        <taxon>Polyopisthocotylea</taxon>
        <taxon>Polystomatidea</taxon>
        <taxon>Polystomatidae</taxon>
        <taxon>Protopolystoma</taxon>
    </lineage>
</organism>
<feature type="transmembrane region" description="Helical" evidence="2">
    <location>
        <begin position="122"/>
        <end position="142"/>
    </location>
</feature>
<keyword evidence="2" id="KW-1133">Transmembrane helix</keyword>
<comment type="caution">
    <text evidence="3">The sequence shown here is derived from an EMBL/GenBank/DDBJ whole genome shotgun (WGS) entry which is preliminary data.</text>
</comment>
<protein>
    <submittedName>
        <fullName evidence="3">Uncharacterized protein</fullName>
    </submittedName>
</protein>
<dbReference type="EMBL" id="CAAALY010014382">
    <property type="protein sequence ID" value="VEL12305.1"/>
    <property type="molecule type" value="Genomic_DNA"/>
</dbReference>
<evidence type="ECO:0000256" key="1">
    <source>
        <dbReference type="SAM" id="MobiDB-lite"/>
    </source>
</evidence>
<gene>
    <name evidence="3" type="ORF">PXEA_LOCUS5745</name>
</gene>
<evidence type="ECO:0000313" key="4">
    <source>
        <dbReference type="Proteomes" id="UP000784294"/>
    </source>
</evidence>
<accession>A0A3S4ZUH7</accession>
<evidence type="ECO:0000313" key="3">
    <source>
        <dbReference type="EMBL" id="VEL12305.1"/>
    </source>
</evidence>
<feature type="region of interest" description="Disordered" evidence="1">
    <location>
        <begin position="1"/>
        <end position="35"/>
    </location>
</feature>
<feature type="transmembrane region" description="Helical" evidence="2">
    <location>
        <begin position="180"/>
        <end position="200"/>
    </location>
</feature>
<evidence type="ECO:0000256" key="2">
    <source>
        <dbReference type="SAM" id="Phobius"/>
    </source>
</evidence>
<dbReference type="AlphaFoldDB" id="A0A3S4ZUH7"/>
<dbReference type="Proteomes" id="UP000784294">
    <property type="component" value="Unassembled WGS sequence"/>
</dbReference>
<name>A0A3S4ZUH7_9PLAT</name>
<proteinExistence type="predicted"/>
<feature type="transmembrane region" description="Helical" evidence="2">
    <location>
        <begin position="57"/>
        <end position="80"/>
    </location>
</feature>
<keyword evidence="2" id="KW-0812">Transmembrane</keyword>
<reference evidence="3" key="1">
    <citation type="submission" date="2018-11" db="EMBL/GenBank/DDBJ databases">
        <authorList>
            <consortium name="Pathogen Informatics"/>
        </authorList>
    </citation>
    <scope>NUCLEOTIDE SEQUENCE</scope>
</reference>
<feature type="compositionally biased region" description="Basic and acidic residues" evidence="1">
    <location>
        <begin position="1"/>
        <end position="14"/>
    </location>
</feature>
<keyword evidence="4" id="KW-1185">Reference proteome</keyword>
<keyword evidence="2" id="KW-0472">Membrane</keyword>